<dbReference type="PANTHER" id="PTHR43078">
    <property type="entry name" value="UDP-GLUCURONIC ACID DECARBOXYLASE-RELATED"/>
    <property type="match status" value="1"/>
</dbReference>
<evidence type="ECO:0000313" key="6">
    <source>
        <dbReference type="EMBL" id="MBR0665519.1"/>
    </source>
</evidence>
<dbReference type="PANTHER" id="PTHR43078:SF6">
    <property type="entry name" value="UDP-GLUCURONIC ACID DECARBOXYLASE 1"/>
    <property type="match status" value="1"/>
</dbReference>
<dbReference type="InterPro" id="IPR001509">
    <property type="entry name" value="Epimerase_deHydtase"/>
</dbReference>
<dbReference type="RefSeq" id="WP_211853184.1">
    <property type="nucleotide sequence ID" value="NZ_JAAGBB010000015.1"/>
</dbReference>
<comment type="caution">
    <text evidence="6">The sequence shown here is derived from an EMBL/GenBank/DDBJ whole genome shotgun (WGS) entry which is preliminary data.</text>
</comment>
<dbReference type="SUPFAM" id="SSF51735">
    <property type="entry name" value="NAD(P)-binding Rossmann-fold domains"/>
    <property type="match status" value="1"/>
</dbReference>
<dbReference type="Pfam" id="PF01370">
    <property type="entry name" value="Epimerase"/>
    <property type="match status" value="1"/>
</dbReference>
<organism evidence="6 7">
    <name type="scientific">Plastoroseomonas hellenica</name>
    <dbReference type="NCBI Taxonomy" id="2687306"/>
    <lineage>
        <taxon>Bacteria</taxon>
        <taxon>Pseudomonadati</taxon>
        <taxon>Pseudomonadota</taxon>
        <taxon>Alphaproteobacteria</taxon>
        <taxon>Acetobacterales</taxon>
        <taxon>Acetobacteraceae</taxon>
        <taxon>Plastoroseomonas</taxon>
    </lineage>
</organism>
<keyword evidence="2" id="KW-0210">Decarboxylase</keyword>
<accession>A0ABS5EZ01</accession>
<evidence type="ECO:0000313" key="7">
    <source>
        <dbReference type="Proteomes" id="UP001196870"/>
    </source>
</evidence>
<keyword evidence="7" id="KW-1185">Reference proteome</keyword>
<dbReference type="EMBL" id="JAAGBB010000015">
    <property type="protein sequence ID" value="MBR0665519.1"/>
    <property type="molecule type" value="Genomic_DNA"/>
</dbReference>
<dbReference type="Gene3D" id="3.40.50.720">
    <property type="entry name" value="NAD(P)-binding Rossmann-like Domain"/>
    <property type="match status" value="1"/>
</dbReference>
<gene>
    <name evidence="6" type="ORF">GXW71_14245</name>
</gene>
<sequence>MKNGKVKRYVVPGGAGFLGSHLCDLLLSEGAEVLCIDNLLTGRLQNLRHLEREPRFDFIKADISEPLTAHLTPSRLRGGAIFNLACAASPPHYQADPEHTMLTNVLGTRNLLRLAEDAGARFLLASTSEIYGDPDVHPQQEDYWGNVNPTGPRACYDEGKRAAETLAFDFGRAGRAQVRVARIFNTYGPRMRADDGRVVSNVISQALAGDDITIYGDGSQTRSFCYVDDLVDGLVRLMALEKEPPGAVNLGNPSEIRVLDLVARVLALTGSSSRVTNQTLPQDDPRRRRPDITRAQQLLNWSPRIALETGLPATIRWFAAEKDLTLPMPAAPAPDSASLRLA</sequence>
<evidence type="ECO:0000256" key="4">
    <source>
        <dbReference type="ARBA" id="ARBA00023239"/>
    </source>
</evidence>
<evidence type="ECO:0000256" key="3">
    <source>
        <dbReference type="ARBA" id="ARBA00023027"/>
    </source>
</evidence>
<dbReference type="CDD" id="cd05230">
    <property type="entry name" value="UGD_SDR_e"/>
    <property type="match status" value="1"/>
</dbReference>
<dbReference type="InterPro" id="IPR036291">
    <property type="entry name" value="NAD(P)-bd_dom_sf"/>
</dbReference>
<evidence type="ECO:0000256" key="2">
    <source>
        <dbReference type="ARBA" id="ARBA00022793"/>
    </source>
</evidence>
<comment type="cofactor">
    <cofactor evidence="1">
        <name>NAD(+)</name>
        <dbReference type="ChEBI" id="CHEBI:57540"/>
    </cofactor>
</comment>
<name>A0ABS5EZ01_9PROT</name>
<keyword evidence="3" id="KW-0520">NAD</keyword>
<reference evidence="7" key="1">
    <citation type="journal article" date="2021" name="Syst. Appl. Microbiol.">
        <title>Roseomonas hellenica sp. nov., isolated from roots of wild-growing Alkanna tinctoria.</title>
        <authorList>
            <person name="Rat A."/>
            <person name="Naranjo H.D."/>
            <person name="Lebbe L."/>
            <person name="Cnockaert M."/>
            <person name="Krigas N."/>
            <person name="Grigoriadou K."/>
            <person name="Maloupa E."/>
            <person name="Willems A."/>
        </authorList>
    </citation>
    <scope>NUCLEOTIDE SEQUENCE [LARGE SCALE GENOMIC DNA]</scope>
    <source>
        <strain evidence="7">LMG 31523</strain>
    </source>
</reference>
<keyword evidence="4" id="KW-0456">Lyase</keyword>
<protein>
    <submittedName>
        <fullName evidence="6">SDR family oxidoreductase</fullName>
    </submittedName>
</protein>
<evidence type="ECO:0000259" key="5">
    <source>
        <dbReference type="Pfam" id="PF01370"/>
    </source>
</evidence>
<dbReference type="Proteomes" id="UP001196870">
    <property type="component" value="Unassembled WGS sequence"/>
</dbReference>
<proteinExistence type="predicted"/>
<feature type="domain" description="NAD-dependent epimerase/dehydratase" evidence="5">
    <location>
        <begin position="10"/>
        <end position="251"/>
    </location>
</feature>
<dbReference type="InterPro" id="IPR044516">
    <property type="entry name" value="UXS-like"/>
</dbReference>
<evidence type="ECO:0000256" key="1">
    <source>
        <dbReference type="ARBA" id="ARBA00001911"/>
    </source>
</evidence>